<dbReference type="EMBL" id="JBHSSN010000014">
    <property type="protein sequence ID" value="MFC6323355.1"/>
    <property type="molecule type" value="Genomic_DNA"/>
</dbReference>
<dbReference type="Gene3D" id="3.40.50.2300">
    <property type="match status" value="1"/>
</dbReference>
<dbReference type="InterPro" id="IPR050438">
    <property type="entry name" value="LMW_PTPase"/>
</dbReference>
<dbReference type="InterPro" id="IPR036196">
    <property type="entry name" value="Ptyr_pPase_sf"/>
</dbReference>
<evidence type="ECO:0000313" key="8">
    <source>
        <dbReference type="Proteomes" id="UP001596186"/>
    </source>
</evidence>
<evidence type="ECO:0000313" key="7">
    <source>
        <dbReference type="EMBL" id="MFC6323355.1"/>
    </source>
</evidence>
<keyword evidence="8" id="KW-1185">Reference proteome</keyword>
<comment type="similarity">
    <text evidence="1">Belongs to the low molecular weight phosphotyrosine protein phosphatase family.</text>
</comment>
<keyword evidence="3 7" id="KW-0378">Hydrolase</keyword>
<evidence type="ECO:0000256" key="2">
    <source>
        <dbReference type="ARBA" id="ARBA00013064"/>
    </source>
</evidence>
<dbReference type="Pfam" id="PF01451">
    <property type="entry name" value="LMWPc"/>
    <property type="match status" value="1"/>
</dbReference>
<evidence type="ECO:0000256" key="4">
    <source>
        <dbReference type="ARBA" id="ARBA00022912"/>
    </source>
</evidence>
<dbReference type="RefSeq" id="WP_125592157.1">
    <property type="nucleotide sequence ID" value="NZ_JBHSSN010000014.1"/>
</dbReference>
<dbReference type="SMART" id="SM00226">
    <property type="entry name" value="LMWPc"/>
    <property type="match status" value="1"/>
</dbReference>
<sequence>MKSIIFVCLGNICRSPMAEMMMREYIDAHNLTDKISVKSRATEDYEMGNPMHDGAVTELKKHHVKIIQHRSQKISQLDFSQADLIIGMDHQNIIDLKNMTNVYQDKIHLALEFIDNKEIQDPWYDHKFDRTYSQLSQAIPYWANFLLNSIK</sequence>
<dbReference type="SUPFAM" id="SSF52788">
    <property type="entry name" value="Phosphotyrosine protein phosphatases I"/>
    <property type="match status" value="1"/>
</dbReference>
<dbReference type="CDD" id="cd16343">
    <property type="entry name" value="LMWPTP"/>
    <property type="match status" value="1"/>
</dbReference>
<evidence type="ECO:0000256" key="3">
    <source>
        <dbReference type="ARBA" id="ARBA00022801"/>
    </source>
</evidence>
<protein>
    <recommendedName>
        <fullName evidence="2">protein-tyrosine-phosphatase</fullName>
        <ecNumber evidence="2">3.1.3.48</ecNumber>
    </recommendedName>
</protein>
<dbReference type="EC" id="3.1.3.48" evidence="2"/>
<organism evidence="7 8">
    <name type="scientific">Companilactobacillus baiquanensis</name>
    <dbReference type="NCBI Taxonomy" id="2486005"/>
    <lineage>
        <taxon>Bacteria</taxon>
        <taxon>Bacillati</taxon>
        <taxon>Bacillota</taxon>
        <taxon>Bacilli</taxon>
        <taxon>Lactobacillales</taxon>
        <taxon>Lactobacillaceae</taxon>
        <taxon>Companilactobacillus</taxon>
    </lineage>
</organism>
<proteinExistence type="inferred from homology"/>
<dbReference type="Proteomes" id="UP001596186">
    <property type="component" value="Unassembled WGS sequence"/>
</dbReference>
<dbReference type="PANTHER" id="PTHR11717:SF7">
    <property type="entry name" value="LOW MOLECULAR WEIGHT PHOSPHOTYROSINE PROTEIN PHOSPHATASE"/>
    <property type="match status" value="1"/>
</dbReference>
<name>A0ABW1UX91_9LACO</name>
<feature type="domain" description="Phosphotyrosine protein phosphatase I" evidence="6">
    <location>
        <begin position="2"/>
        <end position="145"/>
    </location>
</feature>
<evidence type="ECO:0000256" key="5">
    <source>
        <dbReference type="ARBA" id="ARBA00051722"/>
    </source>
</evidence>
<evidence type="ECO:0000259" key="6">
    <source>
        <dbReference type="SMART" id="SM00226"/>
    </source>
</evidence>
<evidence type="ECO:0000256" key="1">
    <source>
        <dbReference type="ARBA" id="ARBA00011063"/>
    </source>
</evidence>
<reference evidence="8" key="1">
    <citation type="journal article" date="2019" name="Int. J. Syst. Evol. Microbiol.">
        <title>The Global Catalogue of Microorganisms (GCM) 10K type strain sequencing project: providing services to taxonomists for standard genome sequencing and annotation.</title>
        <authorList>
            <consortium name="The Broad Institute Genomics Platform"/>
            <consortium name="The Broad Institute Genome Sequencing Center for Infectious Disease"/>
            <person name="Wu L."/>
            <person name="Ma J."/>
        </authorList>
    </citation>
    <scope>NUCLEOTIDE SEQUENCE [LARGE SCALE GENOMIC DNA]</scope>
    <source>
        <strain evidence="8">CCM 8895</strain>
    </source>
</reference>
<gene>
    <name evidence="7" type="ORF">ACFP1F_06370</name>
</gene>
<dbReference type="PRINTS" id="PR00719">
    <property type="entry name" value="LMWPTPASE"/>
</dbReference>
<comment type="catalytic activity">
    <reaction evidence="5">
        <text>O-phospho-L-tyrosyl-[protein] + H2O = L-tyrosyl-[protein] + phosphate</text>
        <dbReference type="Rhea" id="RHEA:10684"/>
        <dbReference type="Rhea" id="RHEA-COMP:10136"/>
        <dbReference type="Rhea" id="RHEA-COMP:20101"/>
        <dbReference type="ChEBI" id="CHEBI:15377"/>
        <dbReference type="ChEBI" id="CHEBI:43474"/>
        <dbReference type="ChEBI" id="CHEBI:46858"/>
        <dbReference type="ChEBI" id="CHEBI:61978"/>
        <dbReference type="EC" id="3.1.3.48"/>
    </reaction>
</comment>
<dbReference type="GO" id="GO:0004725">
    <property type="term" value="F:protein tyrosine phosphatase activity"/>
    <property type="evidence" value="ECO:0007669"/>
    <property type="project" value="UniProtKB-EC"/>
</dbReference>
<dbReference type="InterPro" id="IPR023485">
    <property type="entry name" value="Ptyr_pPase"/>
</dbReference>
<keyword evidence="4" id="KW-0904">Protein phosphatase</keyword>
<dbReference type="InterPro" id="IPR017867">
    <property type="entry name" value="Tyr_phospatase_low_mol_wt"/>
</dbReference>
<dbReference type="PANTHER" id="PTHR11717">
    <property type="entry name" value="LOW MOLECULAR WEIGHT PROTEIN TYROSINE PHOSPHATASE"/>
    <property type="match status" value="1"/>
</dbReference>
<comment type="caution">
    <text evidence="7">The sequence shown here is derived from an EMBL/GenBank/DDBJ whole genome shotgun (WGS) entry which is preliminary data.</text>
</comment>
<accession>A0ABW1UX91</accession>